<evidence type="ECO:0000313" key="3">
    <source>
        <dbReference type="Proteomes" id="UP000266644"/>
    </source>
</evidence>
<accession>A0A396BSA3</accession>
<dbReference type="PANTHER" id="PTHR43581">
    <property type="entry name" value="ATP/GTP PHOSPHATASE"/>
    <property type="match status" value="1"/>
</dbReference>
<sequence>MKLNEFIIKELYGEYSFRWKLDEKVNILAGINGSYKSTLLKIIRELCYVNSLNDNYHLSEATLLFSDEIFLKYKRFEDSLLKLRNESDKDEMLQEIAANVKADFRDIDEKGLSDRILKADIIAIKKSREKFPVNKFKELIRVDYISTFDVPVITDDKAKKSALDIKLEDLEKEYAYYLSDLAKEISSKVIKDGNIDKADLDAIYRQRENFLSIINDAFSDTNKVLDTSKSRLEFKLNNGKLLNTMNLSSGEKQFLIIMLTVLLEKEQEYILLMDEPEISMHFGWQRNLLLNIQRLNPNSQIILVTHSPALIMDGWEQLVTNMNEIRM</sequence>
<keyword evidence="2" id="KW-0067">ATP-binding</keyword>
<dbReference type="InterPro" id="IPR027417">
    <property type="entry name" value="P-loop_NTPase"/>
</dbReference>
<dbReference type="GO" id="GO:0005524">
    <property type="term" value="F:ATP binding"/>
    <property type="evidence" value="ECO:0007669"/>
    <property type="project" value="UniProtKB-KW"/>
</dbReference>
<organism evidence="2 3">
    <name type="scientific">Bacteroides fragilis</name>
    <dbReference type="NCBI Taxonomy" id="817"/>
    <lineage>
        <taxon>Bacteria</taxon>
        <taxon>Pseudomonadati</taxon>
        <taxon>Bacteroidota</taxon>
        <taxon>Bacteroidia</taxon>
        <taxon>Bacteroidales</taxon>
        <taxon>Bacteroidaceae</taxon>
        <taxon>Bacteroides</taxon>
    </lineage>
</organism>
<reference evidence="2 3" key="1">
    <citation type="submission" date="2018-08" db="EMBL/GenBank/DDBJ databases">
        <title>A genome reference for cultivated species of the human gut microbiota.</title>
        <authorList>
            <person name="Zou Y."/>
            <person name="Xue W."/>
            <person name="Luo G."/>
        </authorList>
    </citation>
    <scope>NUCLEOTIDE SEQUENCE [LARGE SCALE GENOMIC DNA]</scope>
    <source>
        <strain evidence="2 3">AM18-6</strain>
    </source>
</reference>
<gene>
    <name evidence="2" type="ORF">DW228_24210</name>
</gene>
<dbReference type="RefSeq" id="WP_050550858.1">
    <property type="nucleotide sequence ID" value="NZ_CABJEQ010000004.1"/>
</dbReference>
<dbReference type="EMBL" id="QRJE01000067">
    <property type="protein sequence ID" value="RHH04879.1"/>
    <property type="molecule type" value="Genomic_DNA"/>
</dbReference>
<feature type="domain" description="ATPase AAA-type core" evidence="1">
    <location>
        <begin position="25"/>
        <end position="311"/>
    </location>
</feature>
<dbReference type="AlphaFoldDB" id="A0A396BSA3"/>
<dbReference type="PANTHER" id="PTHR43581:SF2">
    <property type="entry name" value="EXCINUCLEASE ATPASE SUBUNIT"/>
    <property type="match status" value="1"/>
</dbReference>
<dbReference type="Proteomes" id="UP000266644">
    <property type="component" value="Unassembled WGS sequence"/>
</dbReference>
<dbReference type="InterPro" id="IPR051396">
    <property type="entry name" value="Bact_Antivir_Def_Nuclease"/>
</dbReference>
<protein>
    <submittedName>
        <fullName evidence="2">ATP-binding protein</fullName>
    </submittedName>
</protein>
<dbReference type="Pfam" id="PF13304">
    <property type="entry name" value="AAA_21"/>
    <property type="match status" value="1"/>
</dbReference>
<name>A0A396BSA3_BACFG</name>
<dbReference type="InterPro" id="IPR003959">
    <property type="entry name" value="ATPase_AAA_core"/>
</dbReference>
<proteinExistence type="predicted"/>
<dbReference type="GO" id="GO:0016887">
    <property type="term" value="F:ATP hydrolysis activity"/>
    <property type="evidence" value="ECO:0007669"/>
    <property type="project" value="InterPro"/>
</dbReference>
<keyword evidence="2" id="KW-0547">Nucleotide-binding</keyword>
<comment type="caution">
    <text evidence="2">The sequence shown here is derived from an EMBL/GenBank/DDBJ whole genome shotgun (WGS) entry which is preliminary data.</text>
</comment>
<dbReference type="Gene3D" id="3.40.50.300">
    <property type="entry name" value="P-loop containing nucleotide triphosphate hydrolases"/>
    <property type="match status" value="1"/>
</dbReference>
<evidence type="ECO:0000259" key="1">
    <source>
        <dbReference type="Pfam" id="PF13304"/>
    </source>
</evidence>
<evidence type="ECO:0000313" key="2">
    <source>
        <dbReference type="EMBL" id="RHH04879.1"/>
    </source>
</evidence>
<dbReference type="SUPFAM" id="SSF52540">
    <property type="entry name" value="P-loop containing nucleoside triphosphate hydrolases"/>
    <property type="match status" value="1"/>
</dbReference>